<dbReference type="Proteomes" id="UP001174936">
    <property type="component" value="Unassembled WGS sequence"/>
</dbReference>
<dbReference type="AlphaFoldDB" id="A0AA39YEM8"/>
<keyword evidence="1" id="KW-0175">Coiled coil</keyword>
<feature type="coiled-coil region" evidence="1">
    <location>
        <begin position="527"/>
        <end position="554"/>
    </location>
</feature>
<keyword evidence="3" id="KW-1185">Reference proteome</keyword>
<evidence type="ECO:0000256" key="1">
    <source>
        <dbReference type="SAM" id="Coils"/>
    </source>
</evidence>
<sequence>MAPSDVNQTRHFDNAKAAPDSAFVLLDVSDSGVTLPDDLGDSSIDISQQNLFVFAEVVTITDDIVWHGHNLIICCSSLNLGRDSILIDVSGRPADGVAASAAGSGSAGNAGGSGGSVSLYVEQMNDGIVGGLRLNATGAKGGDGGNTADAKAFGGVGGSGGSGGSISYLWKSPTGRVFSTLMQCHSLPWCEALDRVSGLMKAMPESEESSTLQAMVDRYGRYRAAINACYVSAGTLLKRSGKLSATFQKTLQDFMAGIKSQLSAQGDPDLADDVAAENVEAFVKILKDAVDELGEFDVDENHILTKLNALGVVDSASTASPFRTAMDEVTDLLIGQLLHTSTIVGSHCANAPGGGGAGGSGTTITSGGQPGPVGEDPAASIFKEVRFLGRAADLKIATAVAFPDQCQMLLNKANYLFFKNTGDSKKEASILYRRLMDRLAFWPALSAQPTSTSTSSEGSTPTPTPLELAYEHLERVLKVTVSWREQIGSIYNQAQSFNNQIVAGCDMFGHNPLWVPRLNASYYTGRAVELMGILKTMEDEHKNMKDEQAALSDITSGKTAAQSAEQDAQMRVKLLTETNGPLSISADTISHFTPLLTRKVANLSADIKAKFTFDTGDALDALSNIAMAPSIPLALFQGGKIFYDGSTTVKDSAGVKVNKDYVVSEFDTAGDNLGSLDQAFSARADHTVQTGDPGGMKLLAAADRIESLYEEFKANIPADDGKELRDSLDELKHLATTRNNAVVAYNSALELLKQASADEVYHYKQVEAYADQAAKEMNPALPSILLWLQRTRDGYALEIMRLFDYASRAIYYWGLELPASSESTPSATAMIPVASPGPLKDSLSLANDLTALNSSFETALGAFAGSAPDHFPPSSPPSTPQHGIQGDYYRLNAAQRQTLQTKMSRDTGKQTTTSHYYTVTIPLKPGVLVDSEAREDKDKDKDKGRILMAERANIRLDRVRLWLVGASVEEDEGERRPLHVVITQLGDEVVEKSTTGEQVRFAHDPVVMGFRYDVAGLTAFAQCGEGRVLGTQMLPNYYYGGGGGGGSGGSPALPETTIAAVGPWSTWMFELREQENPSLDLGGLTDAYIEFGGFSSPFVLSQNEK</sequence>
<protein>
    <submittedName>
        <fullName evidence="2">Uncharacterized protein</fullName>
    </submittedName>
</protein>
<evidence type="ECO:0000313" key="2">
    <source>
        <dbReference type="EMBL" id="KAK0651242.1"/>
    </source>
</evidence>
<comment type="caution">
    <text evidence="2">The sequence shown here is derived from an EMBL/GenBank/DDBJ whole genome shotgun (WGS) entry which is preliminary data.</text>
</comment>
<reference evidence="2" key="1">
    <citation type="submission" date="2023-06" db="EMBL/GenBank/DDBJ databases">
        <title>Genome-scale phylogeny and comparative genomics of the fungal order Sordariales.</title>
        <authorList>
            <consortium name="Lawrence Berkeley National Laboratory"/>
            <person name="Hensen N."/>
            <person name="Bonometti L."/>
            <person name="Westerberg I."/>
            <person name="Brannstrom I.O."/>
            <person name="Guillou S."/>
            <person name="Cros-Aarteil S."/>
            <person name="Calhoun S."/>
            <person name="Haridas S."/>
            <person name="Kuo A."/>
            <person name="Mondo S."/>
            <person name="Pangilinan J."/>
            <person name="Riley R."/>
            <person name="Labutti K."/>
            <person name="Andreopoulos B."/>
            <person name="Lipzen A."/>
            <person name="Chen C."/>
            <person name="Yanf M."/>
            <person name="Daum C."/>
            <person name="Ng V."/>
            <person name="Clum A."/>
            <person name="Steindorff A."/>
            <person name="Ohm R."/>
            <person name="Martin F."/>
            <person name="Silar P."/>
            <person name="Natvig D."/>
            <person name="Lalanne C."/>
            <person name="Gautier V."/>
            <person name="Ament-Velasquez S.L."/>
            <person name="Kruys A."/>
            <person name="Hutchinson M.I."/>
            <person name="Powell A.J."/>
            <person name="Barry K."/>
            <person name="Miller A.N."/>
            <person name="Grigoriev I.V."/>
            <person name="Debuchy R."/>
            <person name="Gladieux P."/>
            <person name="Thoren M.H."/>
            <person name="Johannesson H."/>
        </authorList>
    </citation>
    <scope>NUCLEOTIDE SEQUENCE</scope>
    <source>
        <strain evidence="2">SMH2532-1</strain>
    </source>
</reference>
<name>A0AA39YEM8_9PEZI</name>
<dbReference type="EMBL" id="JAULSV010000002">
    <property type="protein sequence ID" value="KAK0651242.1"/>
    <property type="molecule type" value="Genomic_DNA"/>
</dbReference>
<evidence type="ECO:0000313" key="3">
    <source>
        <dbReference type="Proteomes" id="UP001174936"/>
    </source>
</evidence>
<accession>A0AA39YEM8</accession>
<proteinExistence type="predicted"/>
<organism evidence="2 3">
    <name type="scientific">Cercophora newfieldiana</name>
    <dbReference type="NCBI Taxonomy" id="92897"/>
    <lineage>
        <taxon>Eukaryota</taxon>
        <taxon>Fungi</taxon>
        <taxon>Dikarya</taxon>
        <taxon>Ascomycota</taxon>
        <taxon>Pezizomycotina</taxon>
        <taxon>Sordariomycetes</taxon>
        <taxon>Sordariomycetidae</taxon>
        <taxon>Sordariales</taxon>
        <taxon>Lasiosphaeriaceae</taxon>
        <taxon>Cercophora</taxon>
    </lineage>
</organism>
<gene>
    <name evidence="2" type="ORF">B0T16DRAFT_453737</name>
</gene>